<feature type="non-terminal residue" evidence="2">
    <location>
        <position position="318"/>
    </location>
</feature>
<dbReference type="EMBL" id="CADCWF010000260">
    <property type="protein sequence ID" value="CAA9572001.1"/>
    <property type="molecule type" value="Genomic_DNA"/>
</dbReference>
<feature type="compositionally biased region" description="Basic and acidic residues" evidence="1">
    <location>
        <begin position="142"/>
        <end position="153"/>
    </location>
</feature>
<feature type="compositionally biased region" description="Basic residues" evidence="1">
    <location>
        <begin position="286"/>
        <end position="311"/>
    </location>
</feature>
<evidence type="ECO:0000313" key="2">
    <source>
        <dbReference type="EMBL" id="CAA9572001.1"/>
    </source>
</evidence>
<feature type="compositionally biased region" description="Basic and acidic residues" evidence="1">
    <location>
        <begin position="256"/>
        <end position="270"/>
    </location>
</feature>
<reference evidence="2" key="1">
    <citation type="submission" date="2020-02" db="EMBL/GenBank/DDBJ databases">
        <authorList>
            <person name="Meier V. D."/>
        </authorList>
    </citation>
    <scope>NUCLEOTIDE SEQUENCE</scope>
    <source>
        <strain evidence="2">AVDCRST_MAG59</strain>
    </source>
</reference>
<feature type="compositionally biased region" description="Basic and acidic residues" evidence="1">
    <location>
        <begin position="160"/>
        <end position="174"/>
    </location>
</feature>
<feature type="compositionally biased region" description="Basic residues" evidence="1">
    <location>
        <begin position="246"/>
        <end position="255"/>
    </location>
</feature>
<feature type="compositionally biased region" description="Basic and acidic residues" evidence="1">
    <location>
        <begin position="18"/>
        <end position="32"/>
    </location>
</feature>
<dbReference type="AlphaFoldDB" id="A0A6J4VC77"/>
<protein>
    <submittedName>
        <fullName evidence="2">Luciferase-like protein</fullName>
    </submittedName>
</protein>
<accession>A0A6J4VC77</accession>
<sequence length="318" mass="34706">AIRGVRAAGVEDGPGRVGRPDRAVRGDDERRQGCGRGRVGVDLGLRPLPHGPQADAGDDVRVLDDHRNAGAGHRAGPGRADGGLQRLPKPGAVREDRLDGRCGEPRPAGRGDRGGVVRARVEGVRLPVGRHAGPDAQVPGGGRDHPRDVDRGPTDVPRPALHDRQAVQRAEGRPEAASPALDRRRWREGDAEAGRAVRRRLQHRRRRRDDPAQAGGAARPLRRGRAGLRRDHQVVGDQRPPDSGGRRPRARHSRGAGRDVLRGVRRELHRGWSRRRRGEDRAAPGGRHRLRDHVRRPGGLRAGRRPPHRPRGAAGVRL</sequence>
<organism evidence="2">
    <name type="scientific">uncultured Thermomicrobiales bacterium</name>
    <dbReference type="NCBI Taxonomy" id="1645740"/>
    <lineage>
        <taxon>Bacteria</taxon>
        <taxon>Pseudomonadati</taxon>
        <taxon>Thermomicrobiota</taxon>
        <taxon>Thermomicrobia</taxon>
        <taxon>Thermomicrobiales</taxon>
        <taxon>environmental samples</taxon>
    </lineage>
</organism>
<name>A0A6J4VC77_9BACT</name>
<feature type="region of interest" description="Disordered" evidence="1">
    <location>
        <begin position="1"/>
        <end position="318"/>
    </location>
</feature>
<evidence type="ECO:0000256" key="1">
    <source>
        <dbReference type="SAM" id="MobiDB-lite"/>
    </source>
</evidence>
<feature type="non-terminal residue" evidence="2">
    <location>
        <position position="1"/>
    </location>
</feature>
<gene>
    <name evidence="2" type="ORF">AVDCRST_MAG59-3633</name>
</gene>
<feature type="compositionally biased region" description="Basic and acidic residues" evidence="1">
    <location>
        <begin position="92"/>
        <end position="123"/>
    </location>
</feature>
<feature type="compositionally biased region" description="Basic and acidic residues" evidence="1">
    <location>
        <begin position="58"/>
        <end position="68"/>
    </location>
</feature>
<feature type="compositionally biased region" description="Basic and acidic residues" evidence="1">
    <location>
        <begin position="181"/>
        <end position="195"/>
    </location>
</feature>
<proteinExistence type="predicted"/>
<feature type="compositionally biased region" description="Basic residues" evidence="1">
    <location>
        <begin position="196"/>
        <end position="207"/>
    </location>
</feature>